<dbReference type="InterPro" id="IPR036971">
    <property type="entry name" value="PDEase_catalytic_dom_sf"/>
</dbReference>
<feature type="binding site" evidence="7">
    <location>
        <position position="559"/>
    </location>
    <ligand>
        <name>Zn(2+)</name>
        <dbReference type="ChEBI" id="CHEBI:29105"/>
        <label>1</label>
    </ligand>
</feature>
<evidence type="ECO:0000256" key="2">
    <source>
        <dbReference type="ARBA" id="ARBA00022535"/>
    </source>
</evidence>
<dbReference type="SMART" id="SM00471">
    <property type="entry name" value="HDc"/>
    <property type="match status" value="1"/>
</dbReference>
<dbReference type="Gene3D" id="1.10.1300.10">
    <property type="entry name" value="3'5'-cyclic nucleotide phosphodiesterase, catalytic domain"/>
    <property type="match status" value="1"/>
</dbReference>
<dbReference type="InterPro" id="IPR003018">
    <property type="entry name" value="GAF"/>
</dbReference>
<dbReference type="InterPro" id="IPR002073">
    <property type="entry name" value="PDEase_catalytic_dom"/>
</dbReference>
<dbReference type="InterPro" id="IPR023174">
    <property type="entry name" value="PDEase_CS"/>
</dbReference>
<evidence type="ECO:0000256" key="4">
    <source>
        <dbReference type="ARBA" id="ARBA00022801"/>
    </source>
</evidence>
<comment type="similarity">
    <text evidence="1 8">Belongs to the cyclic nucleotide phosphodiesterase family.</text>
</comment>
<feature type="binding site" evidence="6">
    <location>
        <position position="722"/>
    </location>
    <ligand>
        <name>AMP</name>
        <dbReference type="ChEBI" id="CHEBI:456215"/>
    </ligand>
</feature>
<dbReference type="PROSITE" id="PS51845">
    <property type="entry name" value="PDEASE_I_2"/>
    <property type="match status" value="1"/>
</dbReference>
<keyword evidence="3 7" id="KW-0479">Metal-binding</keyword>
<feature type="binding site" evidence="7">
    <location>
        <position position="560"/>
    </location>
    <ligand>
        <name>Zn(2+)</name>
        <dbReference type="ChEBI" id="CHEBI:29105"/>
        <label>1</label>
    </ligand>
</feature>
<dbReference type="PANTHER" id="PTHR11347">
    <property type="entry name" value="CYCLIC NUCLEOTIDE PHOSPHODIESTERASE"/>
    <property type="match status" value="1"/>
</dbReference>
<dbReference type="GO" id="GO:0004114">
    <property type="term" value="F:3',5'-cyclic-nucleotide phosphodiesterase activity"/>
    <property type="evidence" value="ECO:0007669"/>
    <property type="project" value="InterPro"/>
</dbReference>
<feature type="binding site" evidence="7">
    <location>
        <position position="525"/>
    </location>
    <ligand>
        <name>Zn(2+)</name>
        <dbReference type="ChEBI" id="CHEBI:29105"/>
        <label>1</label>
    </ligand>
</feature>
<dbReference type="SUPFAM" id="SSF55781">
    <property type="entry name" value="GAF domain-like"/>
    <property type="match status" value="1"/>
</dbReference>
<proteinExistence type="inferred from homology"/>
<evidence type="ECO:0000256" key="1">
    <source>
        <dbReference type="ARBA" id="ARBA00007648"/>
    </source>
</evidence>
<feature type="active site" description="Proton donor" evidence="5">
    <location>
        <position position="521"/>
    </location>
</feature>
<dbReference type="FunFam" id="3.30.450.40:FF:000067">
    <property type="entry name" value="Phosphodiesterase"/>
    <property type="match status" value="1"/>
</dbReference>
<dbReference type="CDD" id="cd00077">
    <property type="entry name" value="HDc"/>
    <property type="match status" value="1"/>
</dbReference>
<keyword evidence="2" id="KW-0140">cGMP</keyword>
<feature type="binding site" evidence="6">
    <location>
        <begin position="521"/>
        <end position="525"/>
    </location>
    <ligand>
        <name>AMP</name>
        <dbReference type="ChEBI" id="CHEBI:456215"/>
    </ligand>
</feature>
<dbReference type="PROSITE" id="PS00126">
    <property type="entry name" value="PDEASE_I_1"/>
    <property type="match status" value="1"/>
</dbReference>
<protein>
    <recommendedName>
        <fullName evidence="8">Phosphodiesterase</fullName>
        <ecNumber evidence="8">3.1.4.-</ecNumber>
    </recommendedName>
</protein>
<dbReference type="PRINTS" id="PR00387">
    <property type="entry name" value="PDIESTERASE1"/>
</dbReference>
<dbReference type="InterPro" id="IPR023088">
    <property type="entry name" value="PDEase"/>
</dbReference>
<evidence type="ECO:0000256" key="8">
    <source>
        <dbReference type="RuleBase" id="RU363067"/>
    </source>
</evidence>
<dbReference type="GO" id="GO:0007165">
    <property type="term" value="P:signal transduction"/>
    <property type="evidence" value="ECO:0007669"/>
    <property type="project" value="InterPro"/>
</dbReference>
<dbReference type="Gene3D" id="3.30.450.40">
    <property type="match status" value="1"/>
</dbReference>
<dbReference type="KEGG" id="osn:115214492"/>
<organism evidence="10 11">
    <name type="scientific">Octopus sinensis</name>
    <name type="common">East Asian common octopus</name>
    <dbReference type="NCBI Taxonomy" id="2607531"/>
    <lineage>
        <taxon>Eukaryota</taxon>
        <taxon>Metazoa</taxon>
        <taxon>Spiralia</taxon>
        <taxon>Lophotrochozoa</taxon>
        <taxon>Mollusca</taxon>
        <taxon>Cephalopoda</taxon>
        <taxon>Coleoidea</taxon>
        <taxon>Octopodiformes</taxon>
        <taxon>Octopoda</taxon>
        <taxon>Incirrata</taxon>
        <taxon>Octopodidae</taxon>
        <taxon>Octopus</taxon>
    </lineage>
</organism>
<dbReference type="FunFam" id="1.10.1300.10:FF:000003">
    <property type="entry name" value="Phosphodiesterase"/>
    <property type="match status" value="1"/>
</dbReference>
<evidence type="ECO:0000313" key="10">
    <source>
        <dbReference type="Proteomes" id="UP000515154"/>
    </source>
</evidence>
<dbReference type="Pfam" id="PF00233">
    <property type="entry name" value="PDEase_I"/>
    <property type="match status" value="1"/>
</dbReference>
<dbReference type="SUPFAM" id="SSF109604">
    <property type="entry name" value="HD-domain/PDEase-like"/>
    <property type="match status" value="1"/>
</dbReference>
<sequence>MSFQNHQFKNSKLPPLHSFPSPSLKSACLAPFSTKSPAESHQPEVGIKMVVRGRSPLQTEWKKENMIKFLNENPEFLDSYVYSKVNIQRIEEWYQQKTKNTCHKMNRKEKMYVNRCTTWEPDSMKWKFNLYKNKDQQAQKLISELVQIRNKTDLLIELTNCLVAVNGADGANLYIPDCNNEQEVQFSSRKSLVDETLFSVMTVPICDEIGHLISIIDIYRLGENLMFEMEDKHLAYCFRIWASVLLKNIEIGTQMEHQRQLNDFILTVTRSIFSDMSMDTIIIKIMSSAKTLTNADRASLFLVDMQRKELFSRIFDAGSDPEKYMSNDIRFSINKGVAGYVASTGEILNIPDAYQDSRFNRDVDQKTGYITKTILCMPIFIRGKVIGVVQMVNKLNGVFTKDDEEAFETFAVYCGLALHHAKIYDKIRQSEQKFKVALEVLSYHNQCTEDEYQQVKSMIDSCCLLELSDVNFNPWSIDNTEKVVYVLQMGQEIFGDYRLNMDNFTRFVLTVRKNYRNVPYHNWTHAFSVTQTMFTILKKSGHEFETKESIALFIACLCHDLDHRGKTNQFMKLSESPLAALYTTSTMEHHHFNQTVTILQNEKQNIFSNLTTEEYKEILKIMKECILATDLALFFGNRDKLRKIVDDSAFIWEDKEHRKLLRSITMTGADLCASAKPWDIQKETVKVVFEEFYAQGDEEKAHGSEPMPMMDREKRNILPETQVGFLSFICLPCYQLMSDLLPETTTMVNGVKKNLENWEILAKECKTNEETETR</sequence>
<evidence type="ECO:0000256" key="3">
    <source>
        <dbReference type="ARBA" id="ARBA00022723"/>
    </source>
</evidence>
<feature type="binding site" evidence="6">
    <location>
        <position position="670"/>
    </location>
    <ligand>
        <name>AMP</name>
        <dbReference type="ChEBI" id="CHEBI:456215"/>
    </ligand>
</feature>
<evidence type="ECO:0000256" key="5">
    <source>
        <dbReference type="PIRSR" id="PIRSR623088-1"/>
    </source>
</evidence>
<keyword evidence="4 8" id="KW-0378">Hydrolase</keyword>
<accession>A0A7E6EZ65</accession>
<feature type="binding site" evidence="7">
    <location>
        <position position="670"/>
    </location>
    <ligand>
        <name>Zn(2+)</name>
        <dbReference type="ChEBI" id="CHEBI:29105"/>
        <label>1</label>
    </ligand>
</feature>
<evidence type="ECO:0000256" key="7">
    <source>
        <dbReference type="PIRSR" id="PIRSR623088-3"/>
    </source>
</evidence>
<dbReference type="Pfam" id="PF01590">
    <property type="entry name" value="GAF"/>
    <property type="match status" value="1"/>
</dbReference>
<dbReference type="SMART" id="SM00065">
    <property type="entry name" value="GAF"/>
    <property type="match status" value="1"/>
</dbReference>
<dbReference type="RefSeq" id="XP_036360896.1">
    <property type="nucleotide sequence ID" value="XM_036505003.1"/>
</dbReference>
<dbReference type="GO" id="GO:0046872">
    <property type="term" value="F:metal ion binding"/>
    <property type="evidence" value="ECO:0007669"/>
    <property type="project" value="UniProtKB-KW"/>
</dbReference>
<feature type="binding site" evidence="7">
    <location>
        <position position="560"/>
    </location>
    <ligand>
        <name>Zn(2+)</name>
        <dbReference type="ChEBI" id="CHEBI:29105"/>
        <label>2</label>
    </ligand>
</feature>
<evidence type="ECO:0000259" key="9">
    <source>
        <dbReference type="PROSITE" id="PS51845"/>
    </source>
</evidence>
<gene>
    <name evidence="11" type="primary">LOC115214492</name>
</gene>
<dbReference type="InterPro" id="IPR029016">
    <property type="entry name" value="GAF-like_dom_sf"/>
</dbReference>
<reference evidence="11" key="1">
    <citation type="submission" date="2025-08" db="UniProtKB">
        <authorList>
            <consortium name="RefSeq"/>
        </authorList>
    </citation>
    <scope>IDENTIFICATION</scope>
</reference>
<name>A0A7E6EZ65_9MOLL</name>
<dbReference type="AlphaFoldDB" id="A0A7E6EZ65"/>
<evidence type="ECO:0000313" key="11">
    <source>
        <dbReference type="RefSeq" id="XP_036360896.1"/>
    </source>
</evidence>
<comment type="cofactor">
    <cofactor evidence="8">
        <name>a divalent metal cation</name>
        <dbReference type="ChEBI" id="CHEBI:60240"/>
    </cofactor>
    <text evidence="8">Binds 2 divalent metal cations per subunit. Site 1 may preferentially bind zinc ions, while site 2 has a preference for magnesium and/or manganese ions.</text>
</comment>
<feature type="domain" description="PDEase" evidence="9">
    <location>
        <begin position="447"/>
        <end position="765"/>
    </location>
</feature>
<evidence type="ECO:0000256" key="6">
    <source>
        <dbReference type="PIRSR" id="PIRSR623088-2"/>
    </source>
</evidence>
<feature type="binding site" evidence="6">
    <location>
        <position position="560"/>
    </location>
    <ligand>
        <name>AMP</name>
        <dbReference type="ChEBI" id="CHEBI:456215"/>
    </ligand>
</feature>
<dbReference type="InterPro" id="IPR003607">
    <property type="entry name" value="HD/PDEase_dom"/>
</dbReference>
<keyword evidence="10" id="KW-1185">Reference proteome</keyword>
<dbReference type="EC" id="3.1.4.-" evidence="8"/>
<dbReference type="Proteomes" id="UP000515154">
    <property type="component" value="Linkage group LG7"/>
</dbReference>